<sequence length="505" mass="55279">MTSKVSTHEISQHASEGDAWIVVNGKVYDVTKFAPEHPGGAEIIYQFAGRDASKPYNSTHSPSLIKELDDQIIGELDTSTITQEWSKEEQEPQKAEGSTDTAYLRPALEDILNLDEFEHVAMNTFSPKSWAYNSGAANDNFTRDANRAFFRDIWFRPAIMRNVSTVNLKSTLFECDLDIPVFISPVGAAKTVFEEGELALARGAANSGIPYCLSTMTSYSLSEILEVTSKPVFYQLYINKDRPKTEALVRIAQDSRKVKALLVTADLPVMSKREADERIKPESNAVLVKVAQGSKHVGKKSAGLAKSTSSMIDSSLNWNDLQWLRSITNLPILVKGVQRAEDALLAAQVGFDGIVISNHGGRAADTAPPAILVLLEIHRYCPEVFGKIKVLIDGGFRRGSDVVKAICLGASAVGLGRPFQYALGYGQEGVEHAVESKCGYPKWTSTTDSSIVLKEEIQTATQLVGMTDLMRDASSTYINTAGVEHLLPPNCASSQKSFLRRLIKL</sequence>
<evidence type="ECO:0000259" key="4">
    <source>
        <dbReference type="PROSITE" id="PS51349"/>
    </source>
</evidence>
<dbReference type="Pfam" id="PF01070">
    <property type="entry name" value="FMN_dh"/>
    <property type="match status" value="1"/>
</dbReference>
<dbReference type="PANTHER" id="PTHR10578:SF104">
    <property type="entry name" value="CYTOCHROME B2, MITOCHONDRIAL-RELATED"/>
    <property type="match status" value="1"/>
</dbReference>
<dbReference type="OrthoDB" id="1925334at2759"/>
<keyword evidence="6" id="KW-1185">Reference proteome</keyword>
<dbReference type="InterPro" id="IPR036400">
    <property type="entry name" value="Cyt_B5-like_heme/steroid_sf"/>
</dbReference>
<dbReference type="STRING" id="104259.A0A0F7TZ35"/>
<dbReference type="InterPro" id="IPR000262">
    <property type="entry name" value="FMN-dep_DH"/>
</dbReference>
<evidence type="ECO:0000259" key="3">
    <source>
        <dbReference type="PROSITE" id="PS50255"/>
    </source>
</evidence>
<evidence type="ECO:0008006" key="7">
    <source>
        <dbReference type="Google" id="ProtNLM"/>
    </source>
</evidence>
<evidence type="ECO:0000256" key="2">
    <source>
        <dbReference type="ARBA" id="ARBA00023002"/>
    </source>
</evidence>
<name>A0A0F7TZ35_PENBI</name>
<accession>A0A0F7TZ35</accession>
<dbReference type="InterPro" id="IPR013785">
    <property type="entry name" value="Aldolase_TIM"/>
</dbReference>
<dbReference type="SMART" id="SM01117">
    <property type="entry name" value="Cyt-b5"/>
    <property type="match status" value="1"/>
</dbReference>
<reference evidence="6" key="1">
    <citation type="journal article" date="2015" name="Genome Announc.">
        <title>Draft genome sequence of the fungus Penicillium brasilianum MG11.</title>
        <authorList>
            <person name="Horn F."/>
            <person name="Linde J."/>
            <person name="Mattern D.J."/>
            <person name="Walther G."/>
            <person name="Guthke R."/>
            <person name="Brakhage A.A."/>
            <person name="Valiante V."/>
        </authorList>
    </citation>
    <scope>NUCLEOTIDE SEQUENCE [LARGE SCALE GENOMIC DNA]</scope>
    <source>
        <strain evidence="6">MG11</strain>
    </source>
</reference>
<dbReference type="PRINTS" id="PR00363">
    <property type="entry name" value="CYTOCHROMEB5"/>
</dbReference>
<dbReference type="InterPro" id="IPR037396">
    <property type="entry name" value="FMN_HAD"/>
</dbReference>
<dbReference type="PANTHER" id="PTHR10578">
    <property type="entry name" value="S -2-HYDROXY-ACID OXIDASE-RELATED"/>
    <property type="match status" value="1"/>
</dbReference>
<dbReference type="Gene3D" id="3.10.120.10">
    <property type="entry name" value="Cytochrome b5-like heme/steroid binding domain"/>
    <property type="match status" value="1"/>
</dbReference>
<comment type="cofactor">
    <cofactor evidence="1">
        <name>FMN</name>
        <dbReference type="ChEBI" id="CHEBI:58210"/>
    </cofactor>
</comment>
<dbReference type="SUPFAM" id="SSF51395">
    <property type="entry name" value="FMN-linked oxidoreductases"/>
    <property type="match status" value="1"/>
</dbReference>
<dbReference type="Proteomes" id="UP000042958">
    <property type="component" value="Unassembled WGS sequence"/>
</dbReference>
<dbReference type="PROSITE" id="PS51349">
    <property type="entry name" value="FMN_HYDROXY_ACID_DH_2"/>
    <property type="match status" value="1"/>
</dbReference>
<dbReference type="Gene3D" id="3.20.20.70">
    <property type="entry name" value="Aldolase class I"/>
    <property type="match status" value="1"/>
</dbReference>
<gene>
    <name evidence="5" type="ORF">PMG11_08867</name>
</gene>
<dbReference type="InterPro" id="IPR001199">
    <property type="entry name" value="Cyt_B5-like_heme/steroid-bd"/>
</dbReference>
<dbReference type="AlphaFoldDB" id="A0A0F7TZ35"/>
<dbReference type="SUPFAM" id="SSF55856">
    <property type="entry name" value="Cytochrome b5-like heme/steroid binding domain"/>
    <property type="match status" value="1"/>
</dbReference>
<evidence type="ECO:0000256" key="1">
    <source>
        <dbReference type="ARBA" id="ARBA00001917"/>
    </source>
</evidence>
<organism evidence="5 6">
    <name type="scientific">Penicillium brasilianum</name>
    <dbReference type="NCBI Taxonomy" id="104259"/>
    <lineage>
        <taxon>Eukaryota</taxon>
        <taxon>Fungi</taxon>
        <taxon>Dikarya</taxon>
        <taxon>Ascomycota</taxon>
        <taxon>Pezizomycotina</taxon>
        <taxon>Eurotiomycetes</taxon>
        <taxon>Eurotiomycetidae</taxon>
        <taxon>Eurotiales</taxon>
        <taxon>Aspergillaceae</taxon>
        <taxon>Penicillium</taxon>
    </lineage>
</organism>
<keyword evidence="2" id="KW-0560">Oxidoreductase</keyword>
<evidence type="ECO:0000313" key="5">
    <source>
        <dbReference type="EMBL" id="CEJ60287.1"/>
    </source>
</evidence>
<dbReference type="EMBL" id="CDHK01000008">
    <property type="protein sequence ID" value="CEJ60287.1"/>
    <property type="molecule type" value="Genomic_DNA"/>
</dbReference>
<dbReference type="GO" id="GO:0016491">
    <property type="term" value="F:oxidoreductase activity"/>
    <property type="evidence" value="ECO:0007669"/>
    <property type="project" value="UniProtKB-KW"/>
</dbReference>
<dbReference type="PROSITE" id="PS50255">
    <property type="entry name" value="CYTOCHROME_B5_2"/>
    <property type="match status" value="1"/>
</dbReference>
<evidence type="ECO:0000313" key="6">
    <source>
        <dbReference type="Proteomes" id="UP000042958"/>
    </source>
</evidence>
<feature type="domain" description="Cytochrome b5 heme-binding" evidence="3">
    <location>
        <begin position="2"/>
        <end position="77"/>
    </location>
</feature>
<dbReference type="Pfam" id="PF00173">
    <property type="entry name" value="Cyt-b5"/>
    <property type="match status" value="1"/>
</dbReference>
<protein>
    <recommendedName>
        <fullName evidence="7">Cytochrome b2, mitochondrial</fullName>
    </recommendedName>
</protein>
<feature type="domain" description="FMN hydroxy acid dehydrogenase" evidence="4">
    <location>
        <begin position="106"/>
        <end position="466"/>
    </location>
</feature>
<proteinExistence type="predicted"/>